<protein>
    <recommendedName>
        <fullName evidence="3">MACPF domain-containing protein</fullName>
    </recommendedName>
</protein>
<dbReference type="PROSITE" id="PS51412">
    <property type="entry name" value="MACPF_2"/>
    <property type="match status" value="1"/>
</dbReference>
<evidence type="ECO:0000256" key="2">
    <source>
        <dbReference type="SAM" id="SignalP"/>
    </source>
</evidence>
<dbReference type="Proteomes" id="UP000269015">
    <property type="component" value="Chromosome"/>
</dbReference>
<reference evidence="4 5" key="1">
    <citation type="submission" date="2018-11" db="EMBL/GenBank/DDBJ databases">
        <title>Proposal to divide the Flavobacteriaceae and reorganize its genera based on Amino Acid Identity values calculated from whole genome sequences.</title>
        <authorList>
            <person name="Nicholson A.C."/>
            <person name="Gulvik C.A."/>
            <person name="Whitney A.M."/>
            <person name="Humrighouse B.W."/>
            <person name="Bell M."/>
            <person name="Holmes B."/>
            <person name="Steigerwalt A.G."/>
            <person name="Villarma A."/>
            <person name="Sheth M."/>
            <person name="Batra D."/>
            <person name="Pryor J."/>
            <person name="Bernardet J.-F."/>
            <person name="Hugo C."/>
            <person name="Kampfer P."/>
            <person name="Newman J."/>
            <person name="McQuiston J.R."/>
        </authorList>
    </citation>
    <scope>NUCLEOTIDE SEQUENCE [LARGE SCALE GENOMIC DNA]</scope>
    <source>
        <strain evidence="4 5">H5559</strain>
    </source>
</reference>
<gene>
    <name evidence="4" type="ORF">EG352_12845</name>
</gene>
<accession>A0AAD0YTD0</accession>
<evidence type="ECO:0000313" key="4">
    <source>
        <dbReference type="EMBL" id="AZB18604.1"/>
    </source>
</evidence>
<evidence type="ECO:0000313" key="5">
    <source>
        <dbReference type="Proteomes" id="UP000269015"/>
    </source>
</evidence>
<dbReference type="PROSITE" id="PS51257">
    <property type="entry name" value="PROKAR_LIPOPROTEIN"/>
    <property type="match status" value="1"/>
</dbReference>
<feature type="chain" id="PRO_5042022341" description="MACPF domain-containing protein" evidence="2">
    <location>
        <begin position="22"/>
        <end position="340"/>
    </location>
</feature>
<dbReference type="AlphaFoldDB" id="A0AAD0YTD0"/>
<dbReference type="EMBL" id="CP033930">
    <property type="protein sequence ID" value="AZB18604.1"/>
    <property type="molecule type" value="Genomic_DNA"/>
</dbReference>
<dbReference type="Pfam" id="PF01823">
    <property type="entry name" value="MACPF"/>
    <property type="match status" value="1"/>
</dbReference>
<feature type="signal peptide" evidence="2">
    <location>
        <begin position="1"/>
        <end position="21"/>
    </location>
</feature>
<organism evidence="4 5">
    <name type="scientific">Chryseobacterium indologenes</name>
    <name type="common">Flavobacterium indologenes</name>
    <dbReference type="NCBI Taxonomy" id="253"/>
    <lineage>
        <taxon>Bacteria</taxon>
        <taxon>Pseudomonadati</taxon>
        <taxon>Bacteroidota</taxon>
        <taxon>Flavobacteriia</taxon>
        <taxon>Flavobacteriales</taxon>
        <taxon>Weeksellaceae</taxon>
        <taxon>Chryseobacterium group</taxon>
        <taxon>Chryseobacterium</taxon>
    </lineage>
</organism>
<feature type="region of interest" description="Disordered" evidence="1">
    <location>
        <begin position="23"/>
        <end position="43"/>
    </location>
</feature>
<dbReference type="InterPro" id="IPR020864">
    <property type="entry name" value="MACPF"/>
</dbReference>
<sequence length="340" mass="37517">MKKQVLLGMSAFLMISMSSCSNDDTLDPPAPETENPIQPETNREFGTYNALGYGYDVTGEYANANYAGSKVINIDKFKTENSSRLLDETVGSYENIEEYGADAAAYSKVLSGKVNTGYEFPLYGKTISNPFKGSLAANTNAFDSQYIYGSYNTIIKQKRYRVNATSELLANYLTPEFIKDIETRSPQQIVENYGTHVAKDIYIGAKIDVVFQAKTTNNDRQLAARVGVITAVNTLSSQVSSEEDLKEAAKNYDKKLFYRTIGGDKSKGFAQIINLENTSPKANIGAWQSTVTKDNSVLVDFGPNGLMLIYDLVNDPAKKAELKAYVDQYINTHKVVLASN</sequence>
<feature type="domain" description="MACPF" evidence="3">
    <location>
        <begin position="16"/>
        <end position="340"/>
    </location>
</feature>
<keyword evidence="2" id="KW-0732">Signal</keyword>
<evidence type="ECO:0000256" key="1">
    <source>
        <dbReference type="SAM" id="MobiDB-lite"/>
    </source>
</evidence>
<proteinExistence type="predicted"/>
<dbReference type="RefSeq" id="WP_061084067.1">
    <property type="nucleotide sequence ID" value="NZ_CP033930.1"/>
</dbReference>
<evidence type="ECO:0000259" key="3">
    <source>
        <dbReference type="PROSITE" id="PS51412"/>
    </source>
</evidence>
<name>A0AAD0YTD0_CHRID</name>